<dbReference type="EMBL" id="CAJVPJ010002102">
    <property type="protein sequence ID" value="CAG8612977.1"/>
    <property type="molecule type" value="Genomic_DNA"/>
</dbReference>
<keyword evidence="2" id="KW-1185">Reference proteome</keyword>
<proteinExistence type="predicted"/>
<protein>
    <submittedName>
        <fullName evidence="1">5531_t:CDS:1</fullName>
    </submittedName>
</protein>
<accession>A0A9N9GMR3</accession>
<dbReference type="Proteomes" id="UP000789572">
    <property type="component" value="Unassembled WGS sequence"/>
</dbReference>
<dbReference type="SUPFAM" id="SSF53756">
    <property type="entry name" value="UDP-Glycosyltransferase/glycogen phosphorylase"/>
    <property type="match status" value="1"/>
</dbReference>
<comment type="caution">
    <text evidence="1">The sequence shown here is derived from an EMBL/GenBank/DDBJ whole genome shotgun (WGS) entry which is preliminary data.</text>
</comment>
<name>A0A9N9GMR3_9GLOM</name>
<dbReference type="InterPro" id="IPR038577">
    <property type="entry name" value="GT10-like_C_sf"/>
</dbReference>
<dbReference type="Gene3D" id="3.40.50.11660">
    <property type="entry name" value="Glycosyl transferase family 10, C-terminal domain"/>
    <property type="match status" value="1"/>
</dbReference>
<dbReference type="OrthoDB" id="427096at2759"/>
<evidence type="ECO:0000313" key="1">
    <source>
        <dbReference type="EMBL" id="CAG8612977.1"/>
    </source>
</evidence>
<gene>
    <name evidence="1" type="ORF">POCULU_LOCUS8040</name>
</gene>
<evidence type="ECO:0000313" key="2">
    <source>
        <dbReference type="Proteomes" id="UP000789572"/>
    </source>
</evidence>
<sequence length="129" mass="15288">MADWIRSFFVLVSTSKGTCKNGQSYHIHANYTLWREADIMLMDYPFFLGEEKVPFFDVTQMPPRHSNQARWLLFPDEELGYYPYVNIWGRRHLKTLIEEYVTEKVYDALLVDAIPIYMGASDIDEYECD</sequence>
<reference evidence="1" key="1">
    <citation type="submission" date="2021-06" db="EMBL/GenBank/DDBJ databases">
        <authorList>
            <person name="Kallberg Y."/>
            <person name="Tangrot J."/>
            <person name="Rosling A."/>
        </authorList>
    </citation>
    <scope>NUCLEOTIDE SEQUENCE</scope>
    <source>
        <strain evidence="1">IA702</strain>
    </source>
</reference>
<dbReference type="AlphaFoldDB" id="A0A9N9GMR3"/>
<organism evidence="1 2">
    <name type="scientific">Paraglomus occultum</name>
    <dbReference type="NCBI Taxonomy" id="144539"/>
    <lineage>
        <taxon>Eukaryota</taxon>
        <taxon>Fungi</taxon>
        <taxon>Fungi incertae sedis</taxon>
        <taxon>Mucoromycota</taxon>
        <taxon>Glomeromycotina</taxon>
        <taxon>Glomeromycetes</taxon>
        <taxon>Paraglomerales</taxon>
        <taxon>Paraglomeraceae</taxon>
        <taxon>Paraglomus</taxon>
    </lineage>
</organism>